<accession>A0A059CIL9</accession>
<gene>
    <name evidence="1" type="ORF">EUGRSUZ_D02076</name>
</gene>
<dbReference type="EMBL" id="KK198756">
    <property type="protein sequence ID" value="KCW77780.1"/>
    <property type="molecule type" value="Genomic_DNA"/>
</dbReference>
<organism evidence="1">
    <name type="scientific">Eucalyptus grandis</name>
    <name type="common">Flooded gum</name>
    <dbReference type="NCBI Taxonomy" id="71139"/>
    <lineage>
        <taxon>Eukaryota</taxon>
        <taxon>Viridiplantae</taxon>
        <taxon>Streptophyta</taxon>
        <taxon>Embryophyta</taxon>
        <taxon>Tracheophyta</taxon>
        <taxon>Spermatophyta</taxon>
        <taxon>Magnoliopsida</taxon>
        <taxon>eudicotyledons</taxon>
        <taxon>Gunneridae</taxon>
        <taxon>Pentapetalae</taxon>
        <taxon>rosids</taxon>
        <taxon>malvids</taxon>
        <taxon>Myrtales</taxon>
        <taxon>Myrtaceae</taxon>
        <taxon>Myrtoideae</taxon>
        <taxon>Eucalypteae</taxon>
        <taxon>Eucalyptus</taxon>
    </lineage>
</organism>
<sequence>MVFTISFLSTQQQTKLPFTDLLSIPIQWLSQTHHGNAAVYRKRPLDLQLMGKGFLLCCQADSCICKSLAKWSQWSEFKLRYFISKIKTSH</sequence>
<dbReference type="AlphaFoldDB" id="A0A059CIL9"/>
<proteinExistence type="predicted"/>
<protein>
    <submittedName>
        <fullName evidence="1">Uncharacterized protein</fullName>
    </submittedName>
</protein>
<dbReference type="Gramene" id="KCW77780">
    <property type="protein sequence ID" value="KCW77780"/>
    <property type="gene ID" value="EUGRSUZ_D02076"/>
</dbReference>
<reference evidence="1" key="1">
    <citation type="submission" date="2013-07" db="EMBL/GenBank/DDBJ databases">
        <title>The genome of Eucalyptus grandis.</title>
        <authorList>
            <person name="Schmutz J."/>
            <person name="Hayes R."/>
            <person name="Myburg A."/>
            <person name="Tuskan G."/>
            <person name="Grattapaglia D."/>
            <person name="Rokhsar D.S."/>
        </authorList>
    </citation>
    <scope>NUCLEOTIDE SEQUENCE</scope>
    <source>
        <tissue evidence="1">Leaf extractions</tissue>
    </source>
</reference>
<name>A0A059CIL9_EUCGR</name>
<evidence type="ECO:0000313" key="1">
    <source>
        <dbReference type="EMBL" id="KCW77780.1"/>
    </source>
</evidence>
<dbReference type="InParanoid" id="A0A059CIL9"/>